<dbReference type="AlphaFoldDB" id="K2GWM5"/>
<dbReference type="InterPro" id="IPR029063">
    <property type="entry name" value="SAM-dependent_MTases_sf"/>
</dbReference>
<organism evidence="1">
    <name type="scientific">uncultured bacterium</name>
    <name type="common">gcode 4</name>
    <dbReference type="NCBI Taxonomy" id="1234023"/>
    <lineage>
        <taxon>Bacteria</taxon>
        <taxon>environmental samples</taxon>
    </lineage>
</organism>
<dbReference type="Gene3D" id="3.40.50.150">
    <property type="entry name" value="Vaccinia Virus protein VP39"/>
    <property type="match status" value="1"/>
</dbReference>
<proteinExistence type="predicted"/>
<reference evidence="1" key="1">
    <citation type="journal article" date="2012" name="Science">
        <title>Fermentation, hydrogen, and sulfur metabolism in multiple uncultivated bacterial phyla.</title>
        <authorList>
            <person name="Wrighton K.C."/>
            <person name="Thomas B.C."/>
            <person name="Sharon I."/>
            <person name="Miller C.S."/>
            <person name="Castelle C.J."/>
            <person name="VerBerkmoes N.C."/>
            <person name="Wilkins M.J."/>
            <person name="Hettich R.L."/>
            <person name="Lipton M.S."/>
            <person name="Williams K.H."/>
            <person name="Long P.E."/>
            <person name="Banfield J.F."/>
        </authorList>
    </citation>
    <scope>NUCLEOTIDE SEQUENCE [LARGE SCALE GENOMIC DNA]</scope>
</reference>
<keyword evidence="1" id="KW-0489">Methyltransferase</keyword>
<gene>
    <name evidence="1" type="ORF">ACD_3C00158G0004</name>
</gene>
<dbReference type="GO" id="GO:0008168">
    <property type="term" value="F:methyltransferase activity"/>
    <property type="evidence" value="ECO:0007669"/>
    <property type="project" value="UniProtKB-KW"/>
</dbReference>
<sequence length="250" mass="29971">MNIDKYSDNNIFKTDPSKIHSIYEDSLRFLPNLRKDSRVLEIWPWDWSYSIFISNEFGIKMSNFDLIDMSKSVVHDLKNSNLTMEFNCYLSDTIDFLKKNKKAYDLIVMRSIIEHMDKQYINILVDLLVKSLTANWQIFIETPNLLNSFIGIPMFYSDYSHQTWFTSKSIFDAFYWNTEEKILIKSYNYIKKVKHGWITFFIKDLLRYFIESISTINTFINHRIYWSLSKDINIVYTPLLITTINKKNDK</sequence>
<dbReference type="EMBL" id="AMFJ01000432">
    <property type="protein sequence ID" value="EKE27745.1"/>
    <property type="molecule type" value="Genomic_DNA"/>
</dbReference>
<evidence type="ECO:0000313" key="1">
    <source>
        <dbReference type="EMBL" id="EKE27745.1"/>
    </source>
</evidence>
<comment type="caution">
    <text evidence="1">The sequence shown here is derived from an EMBL/GenBank/DDBJ whole genome shotgun (WGS) entry which is preliminary data.</text>
</comment>
<keyword evidence="1" id="KW-0808">Transferase</keyword>
<accession>K2GWM5</accession>
<name>K2GWM5_9BACT</name>
<dbReference type="SUPFAM" id="SSF53335">
    <property type="entry name" value="S-adenosyl-L-methionine-dependent methyltransferases"/>
    <property type="match status" value="1"/>
</dbReference>
<dbReference type="GO" id="GO:0032259">
    <property type="term" value="P:methylation"/>
    <property type="evidence" value="ECO:0007669"/>
    <property type="project" value="UniProtKB-KW"/>
</dbReference>
<protein>
    <submittedName>
        <fullName evidence="1">Methyltransferase type 12</fullName>
    </submittedName>
</protein>